<keyword evidence="6" id="KW-0539">Nucleus</keyword>
<dbReference type="FunFam" id="1.10.10.60:FF:000356">
    <property type="entry name" value="MYB transcription factor"/>
    <property type="match status" value="1"/>
</dbReference>
<keyword evidence="4" id="KW-0238">DNA-binding</keyword>
<accession>A0A9Q0G6N5</accession>
<sequence>MHLSGQEGGDHMSGMANKCANIYAPQEKTKLNGFPCYYTSTPHYPSSSSSSSCSSVAMVYADISSLSLRPNYGSGMPPVSCSPETENIGIAAAAATSWSFPNFAGNYENSDGDGENTETINHNIAYSSNEENPNDNINNAFMCGKEADGNNGQSKHCARGHWRPAEDSKLKELVALYGPQNWNLIAEKLEGRSGKSCRLRWFNQLDPRINRRAFTEEEEDRLMQAHRLYGNKWAMIARLFPGRTDNAVKNHWHVIMARKYREQSSAYRRRKLSQSVYRRMEEIPSFVCRDEITKPEPEPISPYCSLSSDQGLINNLPSNNYHLTGTFNELSYGGLLSGPSSHMTTSGGETASRSINIPTGAALCLQQAAFDFFPGPKSSDKMGMLRQGRSWDRPSDEPHIWVLDPQKKKQYPPTLTSIMPMQQSNPYCCLSSSDPMSTIASSPSPHHHHQVATSTQPYPSSSSMPPENRSVTPHFETIPLPPPFFDFLGVGAISS</sequence>
<evidence type="ECO:0000256" key="2">
    <source>
        <dbReference type="ARBA" id="ARBA00022737"/>
    </source>
</evidence>
<organism evidence="10 11">
    <name type="scientific">Turnera subulata</name>
    <dbReference type="NCBI Taxonomy" id="218843"/>
    <lineage>
        <taxon>Eukaryota</taxon>
        <taxon>Viridiplantae</taxon>
        <taxon>Streptophyta</taxon>
        <taxon>Embryophyta</taxon>
        <taxon>Tracheophyta</taxon>
        <taxon>Spermatophyta</taxon>
        <taxon>Magnoliopsida</taxon>
        <taxon>eudicotyledons</taxon>
        <taxon>Gunneridae</taxon>
        <taxon>Pentapetalae</taxon>
        <taxon>rosids</taxon>
        <taxon>fabids</taxon>
        <taxon>Malpighiales</taxon>
        <taxon>Passifloraceae</taxon>
        <taxon>Turnera</taxon>
    </lineage>
</organism>
<keyword evidence="5" id="KW-0804">Transcription</keyword>
<evidence type="ECO:0000259" key="9">
    <source>
        <dbReference type="PROSITE" id="PS51294"/>
    </source>
</evidence>
<dbReference type="GO" id="GO:0000981">
    <property type="term" value="F:DNA-binding transcription factor activity, RNA polymerase II-specific"/>
    <property type="evidence" value="ECO:0007669"/>
    <property type="project" value="TreeGrafter"/>
</dbReference>
<proteinExistence type="predicted"/>
<evidence type="ECO:0000313" key="10">
    <source>
        <dbReference type="EMBL" id="KAJ4842841.1"/>
    </source>
</evidence>
<keyword evidence="2" id="KW-0677">Repeat</keyword>
<reference evidence="10" key="1">
    <citation type="submission" date="2022-02" db="EMBL/GenBank/DDBJ databases">
        <authorList>
            <person name="Henning P.M."/>
            <person name="McCubbin A.G."/>
            <person name="Shore J.S."/>
        </authorList>
    </citation>
    <scope>NUCLEOTIDE SEQUENCE</scope>
    <source>
        <strain evidence="10">F60SS</strain>
        <tissue evidence="10">Leaves</tissue>
    </source>
</reference>
<dbReference type="OrthoDB" id="2143914at2759"/>
<dbReference type="InterPro" id="IPR017930">
    <property type="entry name" value="Myb_dom"/>
</dbReference>
<evidence type="ECO:0000256" key="4">
    <source>
        <dbReference type="ARBA" id="ARBA00023125"/>
    </source>
</evidence>
<evidence type="ECO:0000256" key="1">
    <source>
        <dbReference type="ARBA" id="ARBA00004123"/>
    </source>
</evidence>
<dbReference type="InterPro" id="IPR001005">
    <property type="entry name" value="SANT/Myb"/>
</dbReference>
<dbReference type="InterPro" id="IPR009057">
    <property type="entry name" value="Homeodomain-like_sf"/>
</dbReference>
<feature type="domain" description="Myb-like" evidence="8">
    <location>
        <begin position="206"/>
        <end position="256"/>
    </location>
</feature>
<dbReference type="FunFam" id="1.10.10.60:FF:000060">
    <property type="entry name" value="MYB transcription factor"/>
    <property type="match status" value="1"/>
</dbReference>
<protein>
    <submittedName>
        <fullName evidence="10">Uncharacterized protein</fullName>
    </submittedName>
</protein>
<dbReference type="SMART" id="SM00717">
    <property type="entry name" value="SANT"/>
    <property type="match status" value="2"/>
</dbReference>
<dbReference type="EMBL" id="JAKUCV010002380">
    <property type="protein sequence ID" value="KAJ4842841.1"/>
    <property type="molecule type" value="Genomic_DNA"/>
</dbReference>
<evidence type="ECO:0000256" key="7">
    <source>
        <dbReference type="SAM" id="MobiDB-lite"/>
    </source>
</evidence>
<dbReference type="PROSITE" id="PS51294">
    <property type="entry name" value="HTH_MYB"/>
    <property type="match status" value="2"/>
</dbReference>
<name>A0A9Q0G6N5_9ROSI</name>
<dbReference type="AlphaFoldDB" id="A0A9Q0G6N5"/>
<dbReference type="GO" id="GO:0000978">
    <property type="term" value="F:RNA polymerase II cis-regulatory region sequence-specific DNA binding"/>
    <property type="evidence" value="ECO:0007669"/>
    <property type="project" value="TreeGrafter"/>
</dbReference>
<evidence type="ECO:0000259" key="8">
    <source>
        <dbReference type="PROSITE" id="PS50090"/>
    </source>
</evidence>
<comment type="subcellular location">
    <subcellularLocation>
        <location evidence="1">Nucleus</location>
    </subcellularLocation>
</comment>
<dbReference type="GO" id="GO:0005634">
    <property type="term" value="C:nucleus"/>
    <property type="evidence" value="ECO:0007669"/>
    <property type="project" value="UniProtKB-SubCell"/>
</dbReference>
<feature type="region of interest" description="Disordered" evidence="7">
    <location>
        <begin position="438"/>
        <end position="473"/>
    </location>
</feature>
<comment type="caution">
    <text evidence="10">The sequence shown here is derived from an EMBL/GenBank/DDBJ whole genome shotgun (WGS) entry which is preliminary data.</text>
</comment>
<feature type="domain" description="Myb-like" evidence="8">
    <location>
        <begin position="154"/>
        <end position="205"/>
    </location>
</feature>
<evidence type="ECO:0000256" key="5">
    <source>
        <dbReference type="ARBA" id="ARBA00023163"/>
    </source>
</evidence>
<keyword evidence="11" id="KW-1185">Reference proteome</keyword>
<evidence type="ECO:0000256" key="3">
    <source>
        <dbReference type="ARBA" id="ARBA00023015"/>
    </source>
</evidence>
<dbReference type="Pfam" id="PF00249">
    <property type="entry name" value="Myb_DNA-binding"/>
    <property type="match status" value="2"/>
</dbReference>
<evidence type="ECO:0000313" key="11">
    <source>
        <dbReference type="Proteomes" id="UP001141552"/>
    </source>
</evidence>
<keyword evidence="3" id="KW-0805">Transcription regulation</keyword>
<gene>
    <name evidence="10" type="ORF">Tsubulata_034334</name>
</gene>
<dbReference type="Gene3D" id="1.10.10.60">
    <property type="entry name" value="Homeodomain-like"/>
    <property type="match status" value="2"/>
</dbReference>
<feature type="domain" description="HTH myb-type" evidence="9">
    <location>
        <begin position="154"/>
        <end position="205"/>
    </location>
</feature>
<dbReference type="Proteomes" id="UP001141552">
    <property type="component" value="Unassembled WGS sequence"/>
</dbReference>
<dbReference type="PANTHER" id="PTHR45614">
    <property type="entry name" value="MYB PROTEIN-RELATED"/>
    <property type="match status" value="1"/>
</dbReference>
<feature type="domain" description="HTH myb-type" evidence="9">
    <location>
        <begin position="206"/>
        <end position="260"/>
    </location>
</feature>
<dbReference type="PANTHER" id="PTHR45614:SF175">
    <property type="entry name" value="TRANSCRIPTION FACTOR MYB105-RELATED"/>
    <property type="match status" value="1"/>
</dbReference>
<evidence type="ECO:0000256" key="6">
    <source>
        <dbReference type="ARBA" id="ARBA00023242"/>
    </source>
</evidence>
<feature type="compositionally biased region" description="Polar residues" evidence="7">
    <location>
        <begin position="451"/>
        <end position="471"/>
    </location>
</feature>
<dbReference type="CDD" id="cd00167">
    <property type="entry name" value="SANT"/>
    <property type="match status" value="2"/>
</dbReference>
<dbReference type="InterPro" id="IPR050560">
    <property type="entry name" value="MYB_TF"/>
</dbReference>
<dbReference type="PROSITE" id="PS50090">
    <property type="entry name" value="MYB_LIKE"/>
    <property type="match status" value="2"/>
</dbReference>
<dbReference type="SUPFAM" id="SSF46689">
    <property type="entry name" value="Homeodomain-like"/>
    <property type="match status" value="1"/>
</dbReference>
<reference evidence="10" key="2">
    <citation type="journal article" date="2023" name="Plants (Basel)">
        <title>Annotation of the Turnera subulata (Passifloraceae) Draft Genome Reveals the S-Locus Evolved after the Divergence of Turneroideae from Passifloroideae in a Stepwise Manner.</title>
        <authorList>
            <person name="Henning P.M."/>
            <person name="Roalson E.H."/>
            <person name="Mir W."/>
            <person name="McCubbin A.G."/>
            <person name="Shore J.S."/>
        </authorList>
    </citation>
    <scope>NUCLEOTIDE SEQUENCE</scope>
    <source>
        <strain evidence="10">F60SS</strain>
    </source>
</reference>